<dbReference type="EMBL" id="PVUE01000001">
    <property type="protein sequence ID" value="PRZ43934.1"/>
    <property type="molecule type" value="Genomic_DNA"/>
</dbReference>
<sequence>MSPPSTLNLQPARRGMLLATRLKSWPTPMIGVLAFILAIVVLMSLMAAFGQLGLVELLLIRALSLTISAKVPQSSKTSSDTPH</sequence>
<keyword evidence="1" id="KW-1133">Transmembrane helix</keyword>
<dbReference type="Proteomes" id="UP000237752">
    <property type="component" value="Unassembled WGS sequence"/>
</dbReference>
<reference evidence="2 3" key="1">
    <citation type="submission" date="2018-03" db="EMBL/GenBank/DDBJ databases">
        <title>Genomic Encyclopedia of Archaeal and Bacterial Type Strains, Phase II (KMG-II): from individual species to whole genera.</title>
        <authorList>
            <person name="Goeker M."/>
        </authorList>
    </citation>
    <scope>NUCLEOTIDE SEQUENCE [LARGE SCALE GENOMIC DNA]</scope>
    <source>
        <strain evidence="2 3">DSM 100065</strain>
    </source>
</reference>
<keyword evidence="1" id="KW-0472">Membrane</keyword>
<proteinExistence type="predicted"/>
<keyword evidence="3" id="KW-1185">Reference proteome</keyword>
<accession>A0A2T1A5U2</accession>
<dbReference type="AlphaFoldDB" id="A0A2T1A5U2"/>
<comment type="caution">
    <text evidence="2">The sequence shown here is derived from an EMBL/GenBank/DDBJ whole genome shotgun (WGS) entry which is preliminary data.</text>
</comment>
<protein>
    <submittedName>
        <fullName evidence="2">Uncharacterized protein</fullName>
    </submittedName>
</protein>
<feature type="transmembrane region" description="Helical" evidence="1">
    <location>
        <begin position="30"/>
        <end position="60"/>
    </location>
</feature>
<evidence type="ECO:0000313" key="3">
    <source>
        <dbReference type="Proteomes" id="UP000237752"/>
    </source>
</evidence>
<keyword evidence="1" id="KW-0812">Transmembrane</keyword>
<gene>
    <name evidence="2" type="ORF">CLV47_10158</name>
</gene>
<organism evidence="2 3">
    <name type="scientific">Antricoccus suffuscus</name>
    <dbReference type="NCBI Taxonomy" id="1629062"/>
    <lineage>
        <taxon>Bacteria</taxon>
        <taxon>Bacillati</taxon>
        <taxon>Actinomycetota</taxon>
        <taxon>Actinomycetes</taxon>
        <taxon>Geodermatophilales</taxon>
        <taxon>Antricoccaceae</taxon>
        <taxon>Antricoccus</taxon>
    </lineage>
</organism>
<name>A0A2T1A5U2_9ACTN</name>
<evidence type="ECO:0000313" key="2">
    <source>
        <dbReference type="EMBL" id="PRZ43934.1"/>
    </source>
</evidence>
<evidence type="ECO:0000256" key="1">
    <source>
        <dbReference type="SAM" id="Phobius"/>
    </source>
</evidence>